<evidence type="ECO:0000256" key="9">
    <source>
        <dbReference type="SAM" id="Coils"/>
    </source>
</evidence>
<evidence type="ECO:0000256" key="2">
    <source>
        <dbReference type="ARBA" id="ARBA00006490"/>
    </source>
</evidence>
<keyword evidence="12" id="KW-1185">Reference proteome</keyword>
<dbReference type="PIRSF" id="PIRSF005572">
    <property type="entry name" value="NifS"/>
    <property type="match status" value="1"/>
</dbReference>
<evidence type="ECO:0000256" key="3">
    <source>
        <dbReference type="ARBA" id="ARBA00022679"/>
    </source>
</evidence>
<evidence type="ECO:0000256" key="8">
    <source>
        <dbReference type="ARBA" id="ARBA00050776"/>
    </source>
</evidence>
<evidence type="ECO:0000256" key="5">
    <source>
        <dbReference type="ARBA" id="ARBA00022898"/>
    </source>
</evidence>
<dbReference type="EC" id="2.8.1.7" evidence="11"/>
<evidence type="ECO:0000256" key="4">
    <source>
        <dbReference type="ARBA" id="ARBA00022723"/>
    </source>
</evidence>
<dbReference type="Pfam" id="PF00266">
    <property type="entry name" value="Aminotran_5"/>
    <property type="match status" value="1"/>
</dbReference>
<keyword evidence="4" id="KW-0479">Metal-binding</keyword>
<feature type="coiled-coil region" evidence="9">
    <location>
        <begin position="244"/>
        <end position="274"/>
    </location>
</feature>
<evidence type="ECO:0000259" key="10">
    <source>
        <dbReference type="Pfam" id="PF00266"/>
    </source>
</evidence>
<comment type="cofactor">
    <cofactor evidence="1">
        <name>pyridoxal 5'-phosphate</name>
        <dbReference type="ChEBI" id="CHEBI:597326"/>
    </cofactor>
</comment>
<keyword evidence="3 11" id="KW-0808">Transferase</keyword>
<dbReference type="Gene3D" id="3.40.640.10">
    <property type="entry name" value="Type I PLP-dependent aspartate aminotransferase-like (Major domain)"/>
    <property type="match status" value="1"/>
</dbReference>
<dbReference type="Gene3D" id="1.10.260.50">
    <property type="match status" value="1"/>
</dbReference>
<comment type="catalytic activity">
    <reaction evidence="8">
        <text>(sulfur carrier)-H + L-cysteine = (sulfur carrier)-SH + L-alanine</text>
        <dbReference type="Rhea" id="RHEA:43892"/>
        <dbReference type="Rhea" id="RHEA-COMP:14737"/>
        <dbReference type="Rhea" id="RHEA-COMP:14739"/>
        <dbReference type="ChEBI" id="CHEBI:29917"/>
        <dbReference type="ChEBI" id="CHEBI:35235"/>
        <dbReference type="ChEBI" id="CHEBI:57972"/>
        <dbReference type="ChEBI" id="CHEBI:64428"/>
        <dbReference type="EC" id="2.8.1.7"/>
    </reaction>
</comment>
<accession>A0ABV2NVC2</accession>
<keyword evidence="9" id="KW-0175">Coiled coil</keyword>
<dbReference type="PANTHER" id="PTHR11601">
    <property type="entry name" value="CYSTEINE DESULFURYLASE FAMILY MEMBER"/>
    <property type="match status" value="1"/>
</dbReference>
<gene>
    <name evidence="11" type="ORF">JOF50_000334</name>
</gene>
<protein>
    <submittedName>
        <fullName evidence="11">Cysteine desulfurase</fullName>
        <ecNumber evidence="11">2.8.1.7</ecNumber>
    </submittedName>
</protein>
<evidence type="ECO:0000313" key="11">
    <source>
        <dbReference type="EMBL" id="MET3943535.1"/>
    </source>
</evidence>
<dbReference type="GO" id="GO:0031071">
    <property type="term" value="F:cysteine desulfurase activity"/>
    <property type="evidence" value="ECO:0007669"/>
    <property type="project" value="UniProtKB-EC"/>
</dbReference>
<dbReference type="Gene3D" id="3.90.1150.10">
    <property type="entry name" value="Aspartate Aminotransferase, domain 1"/>
    <property type="match status" value="1"/>
</dbReference>
<keyword evidence="5" id="KW-0663">Pyridoxal phosphate</keyword>
<dbReference type="InterPro" id="IPR015424">
    <property type="entry name" value="PyrdxlP-dep_Trfase"/>
</dbReference>
<evidence type="ECO:0000256" key="7">
    <source>
        <dbReference type="ARBA" id="ARBA00023014"/>
    </source>
</evidence>
<organism evidence="11 12">
    <name type="scientific">Corynebacterium mucifaciens</name>
    <dbReference type="NCBI Taxonomy" id="57171"/>
    <lineage>
        <taxon>Bacteria</taxon>
        <taxon>Bacillati</taxon>
        <taxon>Actinomycetota</taxon>
        <taxon>Actinomycetes</taxon>
        <taxon>Mycobacteriales</taxon>
        <taxon>Corynebacteriaceae</taxon>
        <taxon>Corynebacterium</taxon>
    </lineage>
</organism>
<dbReference type="InterPro" id="IPR000192">
    <property type="entry name" value="Aminotrans_V_dom"/>
</dbReference>
<feature type="domain" description="Aminotransferase class V" evidence="10">
    <location>
        <begin position="16"/>
        <end position="369"/>
    </location>
</feature>
<evidence type="ECO:0000256" key="6">
    <source>
        <dbReference type="ARBA" id="ARBA00023004"/>
    </source>
</evidence>
<reference evidence="11 12" key="1">
    <citation type="submission" date="2024-06" db="EMBL/GenBank/DDBJ databases">
        <title>Sequencing the genomes of 1000 actinobacteria strains.</title>
        <authorList>
            <person name="Klenk H.-P."/>
        </authorList>
    </citation>
    <scope>NUCLEOTIDE SEQUENCE [LARGE SCALE GENOMIC DNA]</scope>
    <source>
        <strain evidence="11 12">DSM 44265</strain>
    </source>
</reference>
<comment type="similarity">
    <text evidence="2">Belongs to the class-V pyridoxal-phosphate-dependent aminotransferase family. NifS/IscS subfamily.</text>
</comment>
<sequence length="386" mass="39608">MCAARASTPNLAPMAYLDHAATTPMRQSAVDAWVEHAGALNAGSQHAAGRRANAVLAESRERIARALGADPVEVVFTGSGTEANNIGVRGLFGASQSGRVVSTQIEHPAVLEVVKALDQTGEDVAWLPVGRDGRISDLAVLDTPAAVAAVMWANNETGAIQPVGEVVRRAGAVGTPVHVDAVQAVGHMPVDFHELGAATLAASAHKFGGPRGMGILLARRSPAPQPVILGGGQERGIRSGTVDVASAAATAAALEEAVAEMEAERARISELRDVVVAGVEAAVPEVIVTTGEPRLPGHAHFMFPGANADALIMLLDAQGIEVSAGSACASGVVRMSHVLEAMGYSEREAMGALRVTVGRTNTRDDVDAFLAAIPEVVERARAAGAL</sequence>
<dbReference type="SUPFAM" id="SSF53383">
    <property type="entry name" value="PLP-dependent transferases"/>
    <property type="match status" value="1"/>
</dbReference>
<dbReference type="Proteomes" id="UP001549139">
    <property type="component" value="Unassembled WGS sequence"/>
</dbReference>
<proteinExistence type="inferred from homology"/>
<dbReference type="InterPro" id="IPR015421">
    <property type="entry name" value="PyrdxlP-dep_Trfase_major"/>
</dbReference>
<keyword evidence="7" id="KW-0411">Iron-sulfur</keyword>
<evidence type="ECO:0000256" key="1">
    <source>
        <dbReference type="ARBA" id="ARBA00001933"/>
    </source>
</evidence>
<name>A0ABV2NVC2_9CORY</name>
<keyword evidence="6" id="KW-0408">Iron</keyword>
<dbReference type="InterPro" id="IPR016454">
    <property type="entry name" value="Cysteine_dSase"/>
</dbReference>
<evidence type="ECO:0000313" key="12">
    <source>
        <dbReference type="Proteomes" id="UP001549139"/>
    </source>
</evidence>
<dbReference type="PANTHER" id="PTHR11601:SF34">
    <property type="entry name" value="CYSTEINE DESULFURASE"/>
    <property type="match status" value="1"/>
</dbReference>
<dbReference type="InterPro" id="IPR015422">
    <property type="entry name" value="PyrdxlP-dep_Trfase_small"/>
</dbReference>
<dbReference type="EMBL" id="JBEPNZ010000001">
    <property type="protein sequence ID" value="MET3943535.1"/>
    <property type="molecule type" value="Genomic_DNA"/>
</dbReference>
<comment type="caution">
    <text evidence="11">The sequence shown here is derived from an EMBL/GenBank/DDBJ whole genome shotgun (WGS) entry which is preliminary data.</text>
</comment>